<dbReference type="InterPro" id="IPR013087">
    <property type="entry name" value="Znf_C2H2_type"/>
</dbReference>
<feature type="domain" description="C2H2-type" evidence="2">
    <location>
        <begin position="296"/>
        <end position="323"/>
    </location>
</feature>
<dbReference type="Gene3D" id="3.30.160.60">
    <property type="entry name" value="Classic Zinc Finger"/>
    <property type="match status" value="1"/>
</dbReference>
<accession>A0A2T7PSC4</accession>
<name>A0A2T7PSC4_POMCA</name>
<evidence type="ECO:0000313" key="4">
    <source>
        <dbReference type="Proteomes" id="UP000245119"/>
    </source>
</evidence>
<gene>
    <name evidence="3" type="ORF">C0Q70_03265</name>
</gene>
<dbReference type="OrthoDB" id="3437960at2759"/>
<keyword evidence="4" id="KW-1185">Reference proteome</keyword>
<dbReference type="AlphaFoldDB" id="A0A2T7PSC4"/>
<keyword evidence="1" id="KW-0863">Zinc-finger</keyword>
<dbReference type="PROSITE" id="PS00028">
    <property type="entry name" value="ZINC_FINGER_C2H2_1"/>
    <property type="match status" value="1"/>
</dbReference>
<evidence type="ECO:0000259" key="2">
    <source>
        <dbReference type="PROSITE" id="PS50157"/>
    </source>
</evidence>
<sequence>MNIRQVEEARRNYDDLMDLHTAGDKEESDMNFQQLHNNKEAALGVPHSQTCEKEAECSVLPQTASETFTYGPFYLSPVKHPTNNGSLELNNQSAAPSGICSRHVTRKESSGAALILPSSKMLNVSLKLRTSRKVARPKKRNKLPRPSSRTKLQHLVVDCQTINRWCTIKDKFSFKTDVEVAGFLIQYYENTSFGASAGYCHSCQGPLTLHCKKCNAPSQQEYLIPLTWPFPGSGDLPLQSSPTSDSSASLDQDTVIEAGEVRTEIPKEEFDLHLPTMMKKSRLKSKHEEDPERKRLLCQECGKTFLSAAGLRVHVQKHLEKPHKCKHCDAAFALSNGFEAGKG</sequence>
<organism evidence="3 4">
    <name type="scientific">Pomacea canaliculata</name>
    <name type="common">Golden apple snail</name>
    <dbReference type="NCBI Taxonomy" id="400727"/>
    <lineage>
        <taxon>Eukaryota</taxon>
        <taxon>Metazoa</taxon>
        <taxon>Spiralia</taxon>
        <taxon>Lophotrochozoa</taxon>
        <taxon>Mollusca</taxon>
        <taxon>Gastropoda</taxon>
        <taxon>Caenogastropoda</taxon>
        <taxon>Architaenioglossa</taxon>
        <taxon>Ampullarioidea</taxon>
        <taxon>Ampullariidae</taxon>
        <taxon>Pomacea</taxon>
    </lineage>
</organism>
<dbReference type="GO" id="GO:0008270">
    <property type="term" value="F:zinc ion binding"/>
    <property type="evidence" value="ECO:0007669"/>
    <property type="project" value="UniProtKB-KW"/>
</dbReference>
<dbReference type="SUPFAM" id="SSF57667">
    <property type="entry name" value="beta-beta-alpha zinc fingers"/>
    <property type="match status" value="1"/>
</dbReference>
<evidence type="ECO:0000256" key="1">
    <source>
        <dbReference type="PROSITE-ProRule" id="PRU00042"/>
    </source>
</evidence>
<proteinExistence type="predicted"/>
<reference evidence="3 4" key="1">
    <citation type="submission" date="2018-04" db="EMBL/GenBank/DDBJ databases">
        <title>The genome of golden apple snail Pomacea canaliculata provides insight into stress tolerance and invasive adaptation.</title>
        <authorList>
            <person name="Liu C."/>
            <person name="Liu B."/>
            <person name="Ren Y."/>
            <person name="Zhang Y."/>
            <person name="Wang H."/>
            <person name="Li S."/>
            <person name="Jiang F."/>
            <person name="Yin L."/>
            <person name="Zhang G."/>
            <person name="Qian W."/>
            <person name="Fan W."/>
        </authorList>
    </citation>
    <scope>NUCLEOTIDE SEQUENCE [LARGE SCALE GENOMIC DNA]</scope>
    <source>
        <strain evidence="3">SZHN2017</strain>
        <tissue evidence="3">Muscle</tissue>
    </source>
</reference>
<evidence type="ECO:0000313" key="3">
    <source>
        <dbReference type="EMBL" id="PVD36287.1"/>
    </source>
</evidence>
<dbReference type="InterPro" id="IPR036236">
    <property type="entry name" value="Znf_C2H2_sf"/>
</dbReference>
<keyword evidence="1" id="KW-0479">Metal-binding</keyword>
<dbReference type="EMBL" id="PZQS01000002">
    <property type="protein sequence ID" value="PVD36287.1"/>
    <property type="molecule type" value="Genomic_DNA"/>
</dbReference>
<comment type="caution">
    <text evidence="3">The sequence shown here is derived from an EMBL/GenBank/DDBJ whole genome shotgun (WGS) entry which is preliminary data.</text>
</comment>
<dbReference type="PROSITE" id="PS50157">
    <property type="entry name" value="ZINC_FINGER_C2H2_2"/>
    <property type="match status" value="1"/>
</dbReference>
<protein>
    <recommendedName>
        <fullName evidence="2">C2H2-type domain-containing protein</fullName>
    </recommendedName>
</protein>
<dbReference type="Proteomes" id="UP000245119">
    <property type="component" value="Linkage Group LG2"/>
</dbReference>
<keyword evidence="1" id="KW-0862">Zinc</keyword>